<keyword evidence="2" id="KW-0378">Hydrolase</keyword>
<reference evidence="3" key="1">
    <citation type="submission" date="2017-09" db="EMBL/GenBank/DDBJ databases">
        <authorList>
            <person name="Varghese N."/>
            <person name="Submissions S."/>
        </authorList>
    </citation>
    <scope>NUCLEOTIDE SEQUENCE [LARGE SCALE GENOMIC DNA]</scope>
    <source>
        <strain evidence="3">MSL47</strain>
    </source>
</reference>
<dbReference type="InterPro" id="IPR029052">
    <property type="entry name" value="Metallo-depent_PP-like"/>
</dbReference>
<sequence>MRLLFLTDTHIRGTNPSRRLDDFKETLLRKLTEVREIAIEEEVDYILHGGDLFDRPDTAPSVVGEFVKVLRTYPKPIYIVAGNHDLYGHNPQTLPRTMLGLLIASGVVKLIPDEAIILKDKGGITLQLSGRNFDYTLDNKNSDAYNIKKASNADYAIHIVHGMLLDRPFFESGFTLIEDVETEADITIAGHYHLGFGVKEYKGRYFLNPGSLVRASADIKEINRTPQVAIIELKDELNITLRKLKSAQKGKEVLDRRAIEEEKFREKKLAEFVRQIKASDNFKVFSIDAILNKIAANKGLEEDIIKEALHRLEFAQQEVGQGGENN</sequence>
<dbReference type="RefSeq" id="WP_097018901.1">
    <property type="nucleotide sequence ID" value="NZ_OBDZ01000025.1"/>
</dbReference>
<dbReference type="InterPro" id="IPR050535">
    <property type="entry name" value="DNA_Repair-Maintenance_Comp"/>
</dbReference>
<keyword evidence="2" id="KW-0269">Exonuclease</keyword>
<dbReference type="Gene3D" id="3.60.21.10">
    <property type="match status" value="1"/>
</dbReference>
<feature type="domain" description="Calcineurin-like phosphoesterase" evidence="1">
    <location>
        <begin position="1"/>
        <end position="193"/>
    </location>
</feature>
<dbReference type="EMBL" id="OBDZ01000025">
    <property type="protein sequence ID" value="SNY39580.1"/>
    <property type="molecule type" value="Genomic_DNA"/>
</dbReference>
<dbReference type="SUPFAM" id="SSF56300">
    <property type="entry name" value="Metallo-dependent phosphatases"/>
    <property type="match status" value="1"/>
</dbReference>
<proteinExistence type="predicted"/>
<keyword evidence="2" id="KW-0540">Nuclease</keyword>
<dbReference type="OrthoDB" id="9773856at2"/>
<dbReference type="GO" id="GO:0004527">
    <property type="term" value="F:exonuclease activity"/>
    <property type="evidence" value="ECO:0007669"/>
    <property type="project" value="UniProtKB-KW"/>
</dbReference>
<evidence type="ECO:0000313" key="3">
    <source>
        <dbReference type="Proteomes" id="UP000219573"/>
    </source>
</evidence>
<dbReference type="STRING" id="1413210.U472_02255"/>
<dbReference type="PANTHER" id="PTHR30337">
    <property type="entry name" value="COMPONENT OF ATP-DEPENDENT DSDNA EXONUCLEASE"/>
    <property type="match status" value="1"/>
</dbReference>
<dbReference type="Proteomes" id="UP000219573">
    <property type="component" value="Unassembled WGS sequence"/>
</dbReference>
<dbReference type="InterPro" id="IPR004843">
    <property type="entry name" value="Calcineurin-like_PHP"/>
</dbReference>
<protein>
    <submittedName>
        <fullName evidence="2">DNA repair exonuclease SbcCD nuclease subunit</fullName>
    </submittedName>
</protein>
<dbReference type="AlphaFoldDB" id="A0A285HV48"/>
<dbReference type="PANTHER" id="PTHR30337:SF0">
    <property type="entry name" value="NUCLEASE SBCCD SUBUNIT D"/>
    <property type="match status" value="1"/>
</dbReference>
<keyword evidence="3" id="KW-1185">Reference proteome</keyword>
<organism evidence="2 3">
    <name type="scientific">Orenia metallireducens</name>
    <dbReference type="NCBI Taxonomy" id="1413210"/>
    <lineage>
        <taxon>Bacteria</taxon>
        <taxon>Bacillati</taxon>
        <taxon>Bacillota</taxon>
        <taxon>Clostridia</taxon>
        <taxon>Halanaerobiales</taxon>
        <taxon>Halobacteroidaceae</taxon>
        <taxon>Orenia</taxon>
    </lineage>
</organism>
<gene>
    <name evidence="2" type="ORF">SAMN06265827_12549</name>
</gene>
<name>A0A285HV48_9FIRM</name>
<evidence type="ECO:0000259" key="1">
    <source>
        <dbReference type="Pfam" id="PF00149"/>
    </source>
</evidence>
<dbReference type="Pfam" id="PF00149">
    <property type="entry name" value="Metallophos"/>
    <property type="match status" value="1"/>
</dbReference>
<evidence type="ECO:0000313" key="2">
    <source>
        <dbReference type="EMBL" id="SNY39580.1"/>
    </source>
</evidence>
<accession>A0A285HV48</accession>